<accession>A0A9D3UJV1</accession>
<gene>
    <name evidence="1" type="ORF">J1N35_037429</name>
</gene>
<proteinExistence type="predicted"/>
<sequence>MHKIAKEELKVDQCWGTCSRARRWALEEINGKVVEKNESRETLCWFFKNLISDLQIGDGIGFTFMTDKQKGLMEEIIELLQRVEHRVGARHLYANWRKENL</sequence>
<dbReference type="EMBL" id="JAIQCV010000011">
    <property type="protein sequence ID" value="KAH1046645.1"/>
    <property type="molecule type" value="Genomic_DNA"/>
</dbReference>
<dbReference type="Proteomes" id="UP000828251">
    <property type="component" value="Unassembled WGS sequence"/>
</dbReference>
<organism evidence="1 2">
    <name type="scientific">Gossypium stocksii</name>
    <dbReference type="NCBI Taxonomy" id="47602"/>
    <lineage>
        <taxon>Eukaryota</taxon>
        <taxon>Viridiplantae</taxon>
        <taxon>Streptophyta</taxon>
        <taxon>Embryophyta</taxon>
        <taxon>Tracheophyta</taxon>
        <taxon>Spermatophyta</taxon>
        <taxon>Magnoliopsida</taxon>
        <taxon>eudicotyledons</taxon>
        <taxon>Gunneridae</taxon>
        <taxon>Pentapetalae</taxon>
        <taxon>rosids</taxon>
        <taxon>malvids</taxon>
        <taxon>Malvales</taxon>
        <taxon>Malvaceae</taxon>
        <taxon>Malvoideae</taxon>
        <taxon>Gossypium</taxon>
    </lineage>
</organism>
<evidence type="ECO:0000313" key="2">
    <source>
        <dbReference type="Proteomes" id="UP000828251"/>
    </source>
</evidence>
<name>A0A9D3UJV1_9ROSI</name>
<dbReference type="PANTHER" id="PTHR31973">
    <property type="entry name" value="POLYPROTEIN, PUTATIVE-RELATED"/>
    <property type="match status" value="1"/>
</dbReference>
<dbReference type="OrthoDB" id="1918246at2759"/>
<protein>
    <submittedName>
        <fullName evidence="1">Uncharacterized protein</fullName>
    </submittedName>
</protein>
<comment type="caution">
    <text evidence="1">The sequence shown here is derived from an EMBL/GenBank/DDBJ whole genome shotgun (WGS) entry which is preliminary data.</text>
</comment>
<keyword evidence="2" id="KW-1185">Reference proteome</keyword>
<dbReference type="PANTHER" id="PTHR31973:SF197">
    <property type="entry name" value="SWIM-TYPE DOMAIN-CONTAINING PROTEIN"/>
    <property type="match status" value="1"/>
</dbReference>
<evidence type="ECO:0000313" key="1">
    <source>
        <dbReference type="EMBL" id="KAH1046645.1"/>
    </source>
</evidence>
<reference evidence="1 2" key="1">
    <citation type="journal article" date="2021" name="Plant Biotechnol. J.">
        <title>Multi-omics assisted identification of the key and species-specific regulatory components of drought-tolerant mechanisms in Gossypium stocksii.</title>
        <authorList>
            <person name="Yu D."/>
            <person name="Ke L."/>
            <person name="Zhang D."/>
            <person name="Wu Y."/>
            <person name="Sun Y."/>
            <person name="Mei J."/>
            <person name="Sun J."/>
            <person name="Sun Y."/>
        </authorList>
    </citation>
    <scope>NUCLEOTIDE SEQUENCE [LARGE SCALE GENOMIC DNA]</scope>
    <source>
        <strain evidence="2">cv. E1</strain>
        <tissue evidence="1">Leaf</tissue>
    </source>
</reference>
<dbReference type="AlphaFoldDB" id="A0A9D3UJV1"/>